<dbReference type="EMBL" id="JAFFGZ010000001">
    <property type="protein sequence ID" value="KAK4648665.1"/>
    <property type="molecule type" value="Genomic_DNA"/>
</dbReference>
<keyword evidence="3" id="KW-0472">Membrane</keyword>
<sequence length="1076" mass="117539">MDNTNDLRTPRYLPSSHLTGRTKEDWEEWEDDEVLTPMTAAPMDGPLVDINTDPFPSGQPSQTTTASLAPRLSVQKVKRLKSRHRQKAQNARAGIKLVTDMSKFRQQRQQHIANQMKLNSANRESRTGKFVDAAALLALEGQHNGESSSTFGWLKRKPTKGKRVDRLVAESSPQVDLSPSAGPIMIGFEMPTDSDVVISPHTAVVETPVDLPPYFRQPPTSPPSKQPVSAWSPDTEDDFSPRGLDGMILPQTAYVPAVPSIPSGYRGQEFSPISDRDHVDGFGMSKEGNNRRDTATTAFYVSDDDSDMDTPVTLFEEDGSPVVTKKSYSHTNRQRSNTGGSTRSQGWWDQVTSPFVPTPATPRLPTVGEAAEPKVNTEWWETTNQKTGLSPVLTRSNFGQSSSSKIETILQQRPPRIIVQDFSPVEPTQSTPNPPGSVPAPAPAPVPAPITAPRAAPAPAPAPAPVPASTVVSQPETQTEKSRILVEESRTPELPPPYSPPHRQDNVRYQAVLPPGHAATTMFPPSPGPVPVGLSQTMTSQGAIGLQNVPLTPPPTQTWLPDRPIGSFLPANYLPNLAAERKRRRHEKEDFVARKVGRGCFPCCGAFGNPGLEGRKRRRVCFGILVALISMIILGVVLGVVLSRRTVAEESIPSRFLNLTDFPPMPTGISTVIGTQSDSSTVCIQPATLWSCSLPKEEADSVAPFNADQPSFILQIQFDNNTRQTWNVTGQEPPRPTPIDLGTGRPLDELNRTVGRNRTTTRSISIRSNGISFSTILRRLFVTPRQTPGNLILKPVPNPPTFQDMFFLGNTTDGVVSDDKAGEPTPFYISILRSVNSSVGSNLLTRRGGFDDHQNQPRQASGNLSPALNISDLVPPPILNKDGTAAPANHLHFPTQQPLRLYDRGLPTERYSFYSYYNKTIYLSSLNERLPPSIDRNGGSPISEAKFVVTWLSVRYKVEIWTRKSNTTKLIGGFGGREANVNGTQPGTFPYPITVTLDTHGGIPGNKFVFMRGVDERRRVVNNEAKLFLNQMNNTGDLVNPGGFFNPSFGGMDGGTGGCRCEYTNFVGVNGLRSAD</sequence>
<feature type="compositionally biased region" description="Pro residues" evidence="2">
    <location>
        <begin position="432"/>
        <end position="466"/>
    </location>
</feature>
<dbReference type="RefSeq" id="XP_062737640.1">
    <property type="nucleotide sequence ID" value="XM_062871959.1"/>
</dbReference>
<dbReference type="Proteomes" id="UP001322138">
    <property type="component" value="Unassembled WGS sequence"/>
</dbReference>
<feature type="compositionally biased region" description="Polar residues" evidence="2">
    <location>
        <begin position="329"/>
        <end position="348"/>
    </location>
</feature>
<feature type="region of interest" description="Disordered" evidence="2">
    <location>
        <begin position="323"/>
        <end position="348"/>
    </location>
</feature>
<feature type="compositionally biased region" description="Polar residues" evidence="2">
    <location>
        <begin position="856"/>
        <end position="868"/>
    </location>
</feature>
<proteinExistence type="predicted"/>
<evidence type="ECO:0008006" key="6">
    <source>
        <dbReference type="Google" id="ProtNLM"/>
    </source>
</evidence>
<feature type="region of interest" description="Disordered" evidence="2">
    <location>
        <begin position="212"/>
        <end position="237"/>
    </location>
</feature>
<evidence type="ECO:0000313" key="5">
    <source>
        <dbReference type="Proteomes" id="UP001322138"/>
    </source>
</evidence>
<accession>A0ABR0FYY0</accession>
<keyword evidence="3" id="KW-0812">Transmembrane</keyword>
<evidence type="ECO:0000256" key="1">
    <source>
        <dbReference type="ARBA" id="ARBA00022581"/>
    </source>
</evidence>
<name>A0ABR0FYY0_9PEZI</name>
<feature type="region of interest" description="Disordered" evidence="2">
    <location>
        <begin position="729"/>
        <end position="749"/>
    </location>
</feature>
<reference evidence="4 5" key="1">
    <citation type="journal article" date="2023" name="bioRxiv">
        <title>High-quality genome assemblies of four members of thePodospora anserinaspecies complex.</title>
        <authorList>
            <person name="Ament-Velasquez S.L."/>
            <person name="Vogan A.A."/>
            <person name="Wallerman O."/>
            <person name="Hartmann F."/>
            <person name="Gautier V."/>
            <person name="Silar P."/>
            <person name="Giraud T."/>
            <person name="Johannesson H."/>
        </authorList>
    </citation>
    <scope>NUCLEOTIDE SEQUENCE [LARGE SCALE GENOMIC DNA]</scope>
    <source>
        <strain evidence="4 5">CBS 112042</strain>
    </source>
</reference>
<feature type="region of interest" description="Disordered" evidence="2">
    <location>
        <begin position="846"/>
        <end position="868"/>
    </location>
</feature>
<evidence type="ECO:0000313" key="4">
    <source>
        <dbReference type="EMBL" id="KAK4648665.1"/>
    </source>
</evidence>
<feature type="transmembrane region" description="Helical" evidence="3">
    <location>
        <begin position="620"/>
        <end position="642"/>
    </location>
</feature>
<keyword evidence="3" id="KW-1133">Transmembrane helix</keyword>
<dbReference type="GeneID" id="87891033"/>
<feature type="region of interest" description="Disordered" evidence="2">
    <location>
        <begin position="424"/>
        <end position="505"/>
    </location>
</feature>
<keyword evidence="5" id="KW-1185">Reference proteome</keyword>
<dbReference type="PANTHER" id="PTHR13037">
    <property type="entry name" value="FORMIN"/>
    <property type="match status" value="1"/>
</dbReference>
<feature type="compositionally biased region" description="Basic and acidic residues" evidence="2">
    <location>
        <begin position="478"/>
        <end position="491"/>
    </location>
</feature>
<organism evidence="4 5">
    <name type="scientific">Podospora bellae-mahoneyi</name>
    <dbReference type="NCBI Taxonomy" id="2093777"/>
    <lineage>
        <taxon>Eukaryota</taxon>
        <taxon>Fungi</taxon>
        <taxon>Dikarya</taxon>
        <taxon>Ascomycota</taxon>
        <taxon>Pezizomycotina</taxon>
        <taxon>Sordariomycetes</taxon>
        <taxon>Sordariomycetidae</taxon>
        <taxon>Sordariales</taxon>
        <taxon>Podosporaceae</taxon>
        <taxon>Podospora</taxon>
    </lineage>
</organism>
<evidence type="ECO:0000256" key="2">
    <source>
        <dbReference type="SAM" id="MobiDB-lite"/>
    </source>
</evidence>
<feature type="region of interest" description="Disordered" evidence="2">
    <location>
        <begin position="1"/>
        <end position="30"/>
    </location>
</feature>
<protein>
    <recommendedName>
        <fullName evidence="6">Glycoprotease family protein</fullName>
    </recommendedName>
</protein>
<comment type="caution">
    <text evidence="4">The sequence shown here is derived from an EMBL/GenBank/DDBJ whole genome shotgun (WGS) entry which is preliminary data.</text>
</comment>
<feature type="compositionally biased region" description="Pro residues" evidence="2">
    <location>
        <begin position="215"/>
        <end position="225"/>
    </location>
</feature>
<gene>
    <name evidence="4" type="ORF">QC761_0013450</name>
</gene>
<evidence type="ECO:0000256" key="3">
    <source>
        <dbReference type="SAM" id="Phobius"/>
    </source>
</evidence>
<dbReference type="PANTHER" id="PTHR13037:SF24">
    <property type="entry name" value="POLYCOMB PROTEIN PCL-RELATED"/>
    <property type="match status" value="1"/>
</dbReference>
<keyword evidence="1" id="KW-0945">Host-virus interaction</keyword>